<dbReference type="Proteomes" id="UP001576780">
    <property type="component" value="Unassembled WGS sequence"/>
</dbReference>
<organism evidence="7 8">
    <name type="scientific">Floridaenema evergladense BLCC-F167</name>
    <dbReference type="NCBI Taxonomy" id="3153639"/>
    <lineage>
        <taxon>Bacteria</taxon>
        <taxon>Bacillati</taxon>
        <taxon>Cyanobacteriota</taxon>
        <taxon>Cyanophyceae</taxon>
        <taxon>Oscillatoriophycideae</taxon>
        <taxon>Aerosakkonematales</taxon>
        <taxon>Aerosakkonemataceae</taxon>
        <taxon>Floridanema</taxon>
        <taxon>Floridanema evergladense</taxon>
    </lineage>
</organism>
<name>A0ABV4WIH2_9CYAN</name>
<dbReference type="InterPro" id="IPR036188">
    <property type="entry name" value="FAD/NAD-bd_sf"/>
</dbReference>
<dbReference type="Gene3D" id="3.30.9.10">
    <property type="entry name" value="D-Amino Acid Oxidase, subunit A, domain 2"/>
    <property type="match status" value="1"/>
</dbReference>
<keyword evidence="4" id="KW-0560">Oxidoreductase</keyword>
<gene>
    <name evidence="7" type="ORF">ACE1CA_10140</name>
</gene>
<dbReference type="SUPFAM" id="SSF51905">
    <property type="entry name" value="FAD/NAD(P)-binding domain"/>
    <property type="match status" value="1"/>
</dbReference>
<sequence>MSENHADVAIIGAGIVGLAHALAAAKRGLKVVVFDRTPTAVGASIRNFGMVWPIGQPAGFLLDRALRSREIWLEVAAKAGFHADRSGSLHLAYRQDELDVLREFVETRHPPVNGGVIALLTPEQVMEKSPAAVKDRLLGGLWSATEVIVDPREAIAKIPAFLTQAYGVEFKFNRAVTEIAHPTLKAGDERWSCDRIYVCSGADFETLYPAIYQESGITKVKLQMLRTIPQPDNWRLGAALCAGLTLTHYKSFDHCATLPALKERIKTETPYFVEWGIHVMVSQNYQGELIIGDTHEYGLNPNPFDRADLNKYILDYFQTFANPPSLHIAETWHGIYAKILDRGVRGQGLSDREEEISPTPNPQPPTPSTELIAHPEPGVTIVNALGGAGMTLSFGLAEEVVAMEL</sequence>
<evidence type="ECO:0000313" key="7">
    <source>
        <dbReference type="EMBL" id="MFB2834879.1"/>
    </source>
</evidence>
<proteinExistence type="inferred from homology"/>
<dbReference type="EMBL" id="JBHFNT010000075">
    <property type="protein sequence ID" value="MFB2834879.1"/>
    <property type="molecule type" value="Genomic_DNA"/>
</dbReference>
<feature type="region of interest" description="Disordered" evidence="5">
    <location>
        <begin position="347"/>
        <end position="373"/>
    </location>
</feature>
<comment type="cofactor">
    <cofactor evidence="1">
        <name>FAD</name>
        <dbReference type="ChEBI" id="CHEBI:57692"/>
    </cofactor>
</comment>
<comment type="similarity">
    <text evidence="2">Belongs to the DadA oxidoreductase family.</text>
</comment>
<dbReference type="NCBIfam" id="TIGR03364">
    <property type="entry name" value="HpnW_proposed"/>
    <property type="match status" value="1"/>
</dbReference>
<evidence type="ECO:0000259" key="6">
    <source>
        <dbReference type="Pfam" id="PF01266"/>
    </source>
</evidence>
<accession>A0ABV4WIH2</accession>
<keyword evidence="8" id="KW-1185">Reference proteome</keyword>
<protein>
    <submittedName>
        <fullName evidence="7">TIGR03364 family FAD-dependent oxidoreductase</fullName>
    </submittedName>
</protein>
<dbReference type="Pfam" id="PF01266">
    <property type="entry name" value="DAO"/>
    <property type="match status" value="1"/>
</dbReference>
<dbReference type="Gene3D" id="3.50.50.60">
    <property type="entry name" value="FAD/NAD(P)-binding domain"/>
    <property type="match status" value="1"/>
</dbReference>
<comment type="caution">
    <text evidence="7">The sequence shown here is derived from an EMBL/GenBank/DDBJ whole genome shotgun (WGS) entry which is preliminary data.</text>
</comment>
<reference evidence="7 8" key="1">
    <citation type="submission" date="2024-09" db="EMBL/GenBank/DDBJ databases">
        <title>Floridaenema gen nov. (Aerosakkonemataceae, Aerosakkonematales ord. nov., Cyanobacteria) from benthic tropical and subtropical fresh waters, with the description of four new species.</title>
        <authorList>
            <person name="Moretto J.A."/>
            <person name="Berthold D.E."/>
            <person name="Lefler F.W."/>
            <person name="Huang I.-S."/>
            <person name="Laughinghouse H. IV."/>
        </authorList>
    </citation>
    <scope>NUCLEOTIDE SEQUENCE [LARGE SCALE GENOMIC DNA]</scope>
    <source>
        <strain evidence="7 8">BLCC-F167</strain>
    </source>
</reference>
<evidence type="ECO:0000256" key="4">
    <source>
        <dbReference type="ARBA" id="ARBA00023002"/>
    </source>
</evidence>
<evidence type="ECO:0000256" key="2">
    <source>
        <dbReference type="ARBA" id="ARBA00009410"/>
    </source>
</evidence>
<evidence type="ECO:0000256" key="5">
    <source>
        <dbReference type="SAM" id="MobiDB-lite"/>
    </source>
</evidence>
<dbReference type="PANTHER" id="PTHR13847:SF286">
    <property type="entry name" value="D-AMINO ACID DEHYDROGENASE"/>
    <property type="match status" value="1"/>
</dbReference>
<evidence type="ECO:0000256" key="1">
    <source>
        <dbReference type="ARBA" id="ARBA00001974"/>
    </source>
</evidence>
<dbReference type="RefSeq" id="WP_413277308.1">
    <property type="nucleotide sequence ID" value="NZ_JBHFNT010000075.1"/>
</dbReference>
<keyword evidence="3" id="KW-0285">Flavoprotein</keyword>
<dbReference type="InterPro" id="IPR006076">
    <property type="entry name" value="FAD-dep_OxRdtase"/>
</dbReference>
<evidence type="ECO:0000256" key="3">
    <source>
        <dbReference type="ARBA" id="ARBA00022630"/>
    </source>
</evidence>
<dbReference type="InterPro" id="IPR017741">
    <property type="entry name" value="FAD-dependent_OxRdtase_HpnW"/>
</dbReference>
<dbReference type="PANTHER" id="PTHR13847">
    <property type="entry name" value="SARCOSINE DEHYDROGENASE-RELATED"/>
    <property type="match status" value="1"/>
</dbReference>
<evidence type="ECO:0000313" key="8">
    <source>
        <dbReference type="Proteomes" id="UP001576780"/>
    </source>
</evidence>
<feature type="domain" description="FAD dependent oxidoreductase" evidence="6">
    <location>
        <begin position="7"/>
        <end position="402"/>
    </location>
</feature>